<accession>A0A1S9PH51</accession>
<protein>
    <recommendedName>
        <fullName evidence="1">Helix-turn-helix domain-containing protein</fullName>
    </recommendedName>
</protein>
<evidence type="ECO:0000313" key="2">
    <source>
        <dbReference type="EMBL" id="OOQ60292.1"/>
    </source>
</evidence>
<dbReference type="NCBIfam" id="TIGR01764">
    <property type="entry name" value="excise"/>
    <property type="match status" value="1"/>
</dbReference>
<dbReference type="EMBL" id="MBTF01000008">
    <property type="protein sequence ID" value="OOQ60292.1"/>
    <property type="molecule type" value="Genomic_DNA"/>
</dbReference>
<proteinExistence type="predicted"/>
<dbReference type="STRING" id="1792845.BC343_26430"/>
<evidence type="ECO:0000259" key="1">
    <source>
        <dbReference type="Pfam" id="PF12728"/>
    </source>
</evidence>
<dbReference type="AlphaFoldDB" id="A0A1S9PH51"/>
<dbReference type="GO" id="GO:0003677">
    <property type="term" value="F:DNA binding"/>
    <property type="evidence" value="ECO:0007669"/>
    <property type="project" value="InterPro"/>
</dbReference>
<name>A0A1S9PH51_9SPHI</name>
<dbReference type="InterPro" id="IPR041657">
    <property type="entry name" value="HTH_17"/>
</dbReference>
<reference evidence="2 3" key="1">
    <citation type="submission" date="2016-07" db="EMBL/GenBank/DDBJ databases">
        <title>Genomic analysis of zinc-resistant bacterium Mucilaginibacter pedocola TBZ30.</title>
        <authorList>
            <person name="Huang J."/>
            <person name="Tang J."/>
        </authorList>
    </citation>
    <scope>NUCLEOTIDE SEQUENCE [LARGE SCALE GENOMIC DNA]</scope>
    <source>
        <strain evidence="2 3">TBZ30</strain>
    </source>
</reference>
<keyword evidence="3" id="KW-1185">Reference proteome</keyword>
<evidence type="ECO:0000313" key="3">
    <source>
        <dbReference type="Proteomes" id="UP000189739"/>
    </source>
</evidence>
<organism evidence="2 3">
    <name type="scientific">Mucilaginibacter pedocola</name>
    <dbReference type="NCBI Taxonomy" id="1792845"/>
    <lineage>
        <taxon>Bacteria</taxon>
        <taxon>Pseudomonadati</taxon>
        <taxon>Bacteroidota</taxon>
        <taxon>Sphingobacteriia</taxon>
        <taxon>Sphingobacteriales</taxon>
        <taxon>Sphingobacteriaceae</taxon>
        <taxon>Mucilaginibacter</taxon>
    </lineage>
</organism>
<dbReference type="Proteomes" id="UP000189739">
    <property type="component" value="Unassembled WGS sequence"/>
</dbReference>
<dbReference type="OrthoDB" id="597977at2"/>
<dbReference type="RefSeq" id="WP_078347834.1">
    <property type="nucleotide sequence ID" value="NZ_MBTF01000008.1"/>
</dbReference>
<dbReference type="Pfam" id="PF12728">
    <property type="entry name" value="HTH_17"/>
    <property type="match status" value="1"/>
</dbReference>
<feature type="domain" description="Helix-turn-helix" evidence="1">
    <location>
        <begin position="40"/>
        <end position="89"/>
    </location>
</feature>
<dbReference type="InterPro" id="IPR010093">
    <property type="entry name" value="SinI_DNA-bd"/>
</dbReference>
<gene>
    <name evidence="2" type="ORF">BC343_26430</name>
</gene>
<comment type="caution">
    <text evidence="2">The sequence shown here is derived from an EMBL/GenBank/DDBJ whole genome shotgun (WGS) entry which is preliminary data.</text>
</comment>
<sequence>MEIITFDQLPKAVSELLEKVSKIEDILNHDQQGESKDDSLFSIKQASAFLNLSISTIYGKVCRREIPVSKQGKKLYFNKSELLEWIRAGRKSTLAEIADSVKLGNSRRGQRR</sequence>